<dbReference type="PANTHER" id="PTHR45588:SF1">
    <property type="entry name" value="WW DOMAIN-CONTAINING PROTEIN"/>
    <property type="match status" value="1"/>
</dbReference>
<keyword evidence="2" id="KW-0732">Signal</keyword>
<name>A0A1I4Z619_9PROT</name>
<keyword evidence="4" id="KW-1185">Reference proteome</keyword>
<feature type="compositionally biased region" description="Basic and acidic residues" evidence="1">
    <location>
        <begin position="38"/>
        <end position="49"/>
    </location>
</feature>
<reference evidence="4" key="1">
    <citation type="submission" date="2016-10" db="EMBL/GenBank/DDBJ databases">
        <authorList>
            <person name="Varghese N."/>
        </authorList>
    </citation>
    <scope>NUCLEOTIDE SEQUENCE [LARGE SCALE GENOMIC DNA]</scope>
    <source>
        <strain evidence="4">Nsp8</strain>
    </source>
</reference>
<dbReference type="OrthoDB" id="9778494at2"/>
<dbReference type="RefSeq" id="WP_074795228.1">
    <property type="nucleotide sequence ID" value="NZ_FOVJ01000001.1"/>
</dbReference>
<evidence type="ECO:0008006" key="5">
    <source>
        <dbReference type="Google" id="ProtNLM"/>
    </source>
</evidence>
<gene>
    <name evidence="3" type="ORF">SAMN05216386_1045</name>
</gene>
<evidence type="ECO:0000313" key="3">
    <source>
        <dbReference type="EMBL" id="SFN45627.1"/>
    </source>
</evidence>
<dbReference type="SUPFAM" id="SSF48452">
    <property type="entry name" value="TPR-like"/>
    <property type="match status" value="2"/>
</dbReference>
<evidence type="ECO:0000313" key="4">
    <source>
        <dbReference type="Proteomes" id="UP000183107"/>
    </source>
</evidence>
<accession>A0A1I4Z619</accession>
<feature type="compositionally biased region" description="Low complexity" evidence="1">
    <location>
        <begin position="50"/>
        <end position="60"/>
    </location>
</feature>
<organism evidence="3 4">
    <name type="scientific">Nitrosospira briensis</name>
    <dbReference type="NCBI Taxonomy" id="35799"/>
    <lineage>
        <taxon>Bacteria</taxon>
        <taxon>Pseudomonadati</taxon>
        <taxon>Pseudomonadota</taxon>
        <taxon>Betaproteobacteria</taxon>
        <taxon>Nitrosomonadales</taxon>
        <taxon>Nitrosomonadaceae</taxon>
        <taxon>Nitrosospira</taxon>
    </lineage>
</organism>
<dbReference type="PANTHER" id="PTHR45588">
    <property type="entry name" value="TPR DOMAIN-CONTAINING PROTEIN"/>
    <property type="match status" value="1"/>
</dbReference>
<dbReference type="Proteomes" id="UP000183107">
    <property type="component" value="Unassembled WGS sequence"/>
</dbReference>
<dbReference type="EMBL" id="FOVJ01000001">
    <property type="protein sequence ID" value="SFN45627.1"/>
    <property type="molecule type" value="Genomic_DNA"/>
</dbReference>
<evidence type="ECO:0000256" key="2">
    <source>
        <dbReference type="SAM" id="SignalP"/>
    </source>
</evidence>
<feature type="region of interest" description="Disordered" evidence="1">
    <location>
        <begin position="35"/>
        <end position="82"/>
    </location>
</feature>
<dbReference type="STRING" id="1266925.GCA_000619905_02985"/>
<feature type="signal peptide" evidence="2">
    <location>
        <begin position="1"/>
        <end position="27"/>
    </location>
</feature>
<proteinExistence type="predicted"/>
<evidence type="ECO:0000256" key="1">
    <source>
        <dbReference type="SAM" id="MobiDB-lite"/>
    </source>
</evidence>
<dbReference type="InterPro" id="IPR011990">
    <property type="entry name" value="TPR-like_helical_dom_sf"/>
</dbReference>
<sequence length="597" mass="66445">MPFHTLKLLMSALVLSVISVPGSFAHADAQAGAQADTRVAKEAPAKQRDGSAAGSTVSGAGHKHYEKSDGAEQPGPDGQLAPRLQELGSHIFPVSTRNKQAQLFINQGLNLAYGFNHAEARRAFREAARLDPTLAMAYWGQALVLGPNINAMMEPNEEPQALEMVQQAKSLMGNASPREQALISALDKRYSGKTEHRTANDEAYTDAMREVHRRFPDDPDIAMLYVESMMDLRPWGYWMPDGRPHEGTAEIVALTEDVMRRHPAHPAALHMYIHLIEPTATPERAEKAADTLLTLMPAAGHMIHMPSHIYQRVGRYADAMRSNRLAIAADEDYIAQCRAQGLYPMAYYPHNIHFLWFAATADGQSRVAIKSAREIAAKINDEVLKEMPFTAVFRMVPYWALARFGHWKEILEEPAPPSTNTFLKGSWHHVRGLAYVATRQLGQAEKELGALHEIMKDPSLDGPLFSKNTPRTVLQVGPEVLAGEIAAARGQFDSAVAHLERAVRLEDALIYTEPSEWHYPPRLALGAILLEAGRPAEAETVYWEDLRRNRDSGWALYGLMQALRAQKKYDEAALIETRFKKSWARADVELGSSRFGR</sequence>
<feature type="chain" id="PRO_5010220587" description="Tetratricopeptide repeat-containing protein" evidence="2">
    <location>
        <begin position="28"/>
        <end position="597"/>
    </location>
</feature>
<protein>
    <recommendedName>
        <fullName evidence="5">Tetratricopeptide repeat-containing protein</fullName>
    </recommendedName>
</protein>
<dbReference type="Gene3D" id="1.25.40.10">
    <property type="entry name" value="Tetratricopeptide repeat domain"/>
    <property type="match status" value="2"/>
</dbReference>
<dbReference type="AlphaFoldDB" id="A0A1I4Z619"/>